<dbReference type="Pfam" id="PF13041">
    <property type="entry name" value="PPR_2"/>
    <property type="match status" value="2"/>
</dbReference>
<reference evidence="6 7" key="1">
    <citation type="journal article" date="2020" name="Nat. Food">
        <title>A phased Vanilla planifolia genome enables genetic improvement of flavour and production.</title>
        <authorList>
            <person name="Hasing T."/>
            <person name="Tang H."/>
            <person name="Brym M."/>
            <person name="Khazi F."/>
            <person name="Huang T."/>
            <person name="Chambers A.H."/>
        </authorList>
    </citation>
    <scope>NUCLEOTIDE SEQUENCE [LARGE SCALE GENOMIC DNA]</scope>
    <source>
        <tissue evidence="4">Leaf</tissue>
    </source>
</reference>
<dbReference type="FunFam" id="1.25.40.10:FF:000158">
    <property type="entry name" value="pentatricopeptide repeat-containing protein At2g33680"/>
    <property type="match status" value="1"/>
</dbReference>
<evidence type="ECO:0000259" key="3">
    <source>
        <dbReference type="Pfam" id="PF14432"/>
    </source>
</evidence>
<dbReference type="Pfam" id="PF14432">
    <property type="entry name" value="DYW_deaminase"/>
    <property type="match status" value="1"/>
</dbReference>
<evidence type="ECO:0000313" key="6">
    <source>
        <dbReference type="Proteomes" id="UP000636800"/>
    </source>
</evidence>
<evidence type="ECO:0000313" key="7">
    <source>
        <dbReference type="Proteomes" id="UP000639772"/>
    </source>
</evidence>
<dbReference type="GO" id="GO:0003723">
    <property type="term" value="F:RNA binding"/>
    <property type="evidence" value="ECO:0007669"/>
    <property type="project" value="InterPro"/>
</dbReference>
<dbReference type="InterPro" id="IPR011990">
    <property type="entry name" value="TPR-like_helical_dom_sf"/>
</dbReference>
<protein>
    <recommendedName>
        <fullName evidence="3">DYW domain-containing protein</fullName>
    </recommendedName>
</protein>
<proteinExistence type="predicted"/>
<dbReference type="InterPro" id="IPR046848">
    <property type="entry name" value="E_motif"/>
</dbReference>
<dbReference type="GO" id="GO:0099402">
    <property type="term" value="P:plant organ development"/>
    <property type="evidence" value="ECO:0007669"/>
    <property type="project" value="UniProtKB-ARBA"/>
</dbReference>
<dbReference type="GO" id="GO:0008270">
    <property type="term" value="F:zinc ion binding"/>
    <property type="evidence" value="ECO:0007669"/>
    <property type="project" value="InterPro"/>
</dbReference>
<comment type="caution">
    <text evidence="4">The sequence shown here is derived from an EMBL/GenBank/DDBJ whole genome shotgun (WGS) entry which is preliminary data.</text>
</comment>
<dbReference type="InterPro" id="IPR046960">
    <property type="entry name" value="PPR_At4g14850-like_plant"/>
</dbReference>
<dbReference type="Pfam" id="PF20431">
    <property type="entry name" value="E_motif"/>
    <property type="match status" value="1"/>
</dbReference>
<evidence type="ECO:0000313" key="5">
    <source>
        <dbReference type="EMBL" id="KAG0474403.1"/>
    </source>
</evidence>
<dbReference type="Gene3D" id="1.25.40.10">
    <property type="entry name" value="Tetratricopeptide repeat domain"/>
    <property type="match status" value="5"/>
</dbReference>
<accession>A0A835UST5</accession>
<dbReference type="Pfam" id="PF01535">
    <property type="entry name" value="PPR"/>
    <property type="match status" value="6"/>
</dbReference>
<dbReference type="FunFam" id="1.25.40.10:FF:000344">
    <property type="entry name" value="Pentatricopeptide repeat-containing protein"/>
    <property type="match status" value="1"/>
</dbReference>
<keyword evidence="6" id="KW-1185">Reference proteome</keyword>
<dbReference type="InterPro" id="IPR032867">
    <property type="entry name" value="DYW_dom"/>
</dbReference>
<feature type="repeat" description="PPR" evidence="2">
    <location>
        <begin position="241"/>
        <end position="271"/>
    </location>
</feature>
<name>A0A835UST5_VANPL</name>
<feature type="repeat" description="PPR" evidence="2">
    <location>
        <begin position="445"/>
        <end position="475"/>
    </location>
</feature>
<dbReference type="AlphaFoldDB" id="A0A835UST5"/>
<dbReference type="NCBIfam" id="TIGR00756">
    <property type="entry name" value="PPR"/>
    <property type="match status" value="7"/>
</dbReference>
<gene>
    <name evidence="5" type="ORF">HPP92_014089</name>
    <name evidence="4" type="ORF">HPP92_014529</name>
</gene>
<dbReference type="Proteomes" id="UP000639772">
    <property type="component" value="Chromosome 7"/>
</dbReference>
<feature type="repeat" description="PPR" evidence="2">
    <location>
        <begin position="272"/>
        <end position="306"/>
    </location>
</feature>
<dbReference type="Proteomes" id="UP000636800">
    <property type="component" value="Chromosome 7"/>
</dbReference>
<dbReference type="EMBL" id="JADCNL010000007">
    <property type="protein sequence ID" value="KAG0472672.1"/>
    <property type="molecule type" value="Genomic_DNA"/>
</dbReference>
<feature type="repeat" description="PPR" evidence="2">
    <location>
        <begin position="373"/>
        <end position="407"/>
    </location>
</feature>
<dbReference type="FunFam" id="1.25.40.10:FF:000073">
    <property type="entry name" value="Pentatricopeptide repeat-containing protein chloroplastic"/>
    <property type="match status" value="1"/>
</dbReference>
<dbReference type="PANTHER" id="PTHR24015:SF548">
    <property type="entry name" value="OS08G0340900 PROTEIN"/>
    <property type="match status" value="1"/>
</dbReference>
<feature type="repeat" description="PPR" evidence="2">
    <location>
        <begin position="69"/>
        <end position="103"/>
    </location>
</feature>
<feature type="repeat" description="PPR" evidence="2">
    <location>
        <begin position="139"/>
        <end position="173"/>
    </location>
</feature>
<dbReference type="GO" id="GO:0009451">
    <property type="term" value="P:RNA modification"/>
    <property type="evidence" value="ECO:0007669"/>
    <property type="project" value="InterPro"/>
</dbReference>
<dbReference type="EMBL" id="JADCNM010000007">
    <property type="protein sequence ID" value="KAG0474403.1"/>
    <property type="molecule type" value="Genomic_DNA"/>
</dbReference>
<sequence length="782" mass="87916">MVARAISHLVCSCCITHPTYQSNRSKQLNNKRTAVKLHSSNVSKLLISHVDSGELAEALAVFQTIKNATNFHWNAMIRGHTNCELHEEAIRFYVQMQNAGKVEDKFTFPIVIKSCTRLSFRTQGCTIHAKLIKLGLGSDVFICNSLIAMYSKLGPIESAERVFLDMPARDIVSWNTMIDGYLSNGEGLKSLSSFRQMQKDFGLKPDQCGVMSALRACNKELSPKKGKEIHCYVIKQGFELDNQVITTLLDMYCKCGEMRHAERLFHNMQERNVVTFNVMINGYALSNQPAMAVVSLMEMQESGVEPDAITLLNLIPSLTQLRCSSHGRSVHGFAIRKACLPDLILETALMVMYAKIGELNSAILLFDRMPERTLVSWNAMIYAYVQNGKALEALDLFVILLKEGTSLKPDAFTITNIVPAYSELASLRHAGQIHGYVFKLEYGTNTLVHNSMMHMYSRCGDLNASRKVFDKMLERDVVSWNTIILAYALHGIGSTALDLFKVMKEMGYEPNNDTFQSVLSACSVSGFIEEGWMYFDIMQREYNFSPQIEDYGCMVDLLGRAGDLERAVEFIERMQVAPTAKIWGSLLTASRNNRNIEMAEFAAERILNFGHDNTGCYVILCAMYSDAGRWEDAERIRCLLKEYDLHRTRGRSLVELNKNTCSFVEGEKSHHQIYTILVASDILSMEAGESAVNLLNKFNLQGVLKEKVKQPSRHTVRLAVSFGLISSANGTPVLVKKNIRICNDCHKAVKKISSFTGREIIVGDSTIYHHFNNGKCSCGDYW</sequence>
<evidence type="ECO:0000256" key="1">
    <source>
        <dbReference type="ARBA" id="ARBA00022737"/>
    </source>
</evidence>
<keyword evidence="1" id="KW-0677">Repeat</keyword>
<dbReference type="InterPro" id="IPR002885">
    <property type="entry name" value="PPR_rpt"/>
</dbReference>
<dbReference type="PANTHER" id="PTHR24015">
    <property type="entry name" value="OS07G0578800 PROTEIN-RELATED"/>
    <property type="match status" value="1"/>
</dbReference>
<dbReference type="PROSITE" id="PS51375">
    <property type="entry name" value="PPR"/>
    <property type="match status" value="7"/>
</dbReference>
<feature type="domain" description="DYW" evidence="3">
    <location>
        <begin position="706"/>
        <end position="782"/>
    </location>
</feature>
<feature type="repeat" description="PPR" evidence="2">
    <location>
        <begin position="476"/>
        <end position="510"/>
    </location>
</feature>
<evidence type="ECO:0000313" key="4">
    <source>
        <dbReference type="EMBL" id="KAG0472672.1"/>
    </source>
</evidence>
<evidence type="ECO:0000256" key="2">
    <source>
        <dbReference type="PROSITE-ProRule" id="PRU00708"/>
    </source>
</evidence>
<organism evidence="4 6">
    <name type="scientific">Vanilla planifolia</name>
    <name type="common">Vanilla</name>
    <dbReference type="NCBI Taxonomy" id="51239"/>
    <lineage>
        <taxon>Eukaryota</taxon>
        <taxon>Viridiplantae</taxon>
        <taxon>Streptophyta</taxon>
        <taxon>Embryophyta</taxon>
        <taxon>Tracheophyta</taxon>
        <taxon>Spermatophyta</taxon>
        <taxon>Magnoliopsida</taxon>
        <taxon>Liliopsida</taxon>
        <taxon>Asparagales</taxon>
        <taxon>Orchidaceae</taxon>
        <taxon>Vanilloideae</taxon>
        <taxon>Vanilleae</taxon>
        <taxon>Vanilla</taxon>
    </lineage>
</organism>
<dbReference type="OrthoDB" id="185373at2759"/>